<dbReference type="Proteomes" id="UP000093053">
    <property type="component" value="Chromosome"/>
</dbReference>
<organism evidence="5 6">
    <name type="scientific">Lentzea guizhouensis</name>
    <dbReference type="NCBI Taxonomy" id="1586287"/>
    <lineage>
        <taxon>Bacteria</taxon>
        <taxon>Bacillati</taxon>
        <taxon>Actinomycetota</taxon>
        <taxon>Actinomycetes</taxon>
        <taxon>Pseudonocardiales</taxon>
        <taxon>Pseudonocardiaceae</taxon>
        <taxon>Lentzea</taxon>
    </lineage>
</organism>
<reference evidence="5 6" key="1">
    <citation type="submission" date="2016-07" db="EMBL/GenBank/DDBJ databases">
        <title>Complete genome sequence of the Lentzea guizhouensis DHS C013.</title>
        <authorList>
            <person name="Cao C."/>
        </authorList>
    </citation>
    <scope>NUCLEOTIDE SEQUENCE [LARGE SCALE GENOMIC DNA]</scope>
    <source>
        <strain evidence="5 6">DHS C013</strain>
    </source>
</reference>
<keyword evidence="6" id="KW-1185">Reference proteome</keyword>
<dbReference type="AlphaFoldDB" id="A0A1B2HVR0"/>
<dbReference type="EMBL" id="CP016793">
    <property type="protein sequence ID" value="ANZ41814.1"/>
    <property type="molecule type" value="Genomic_DNA"/>
</dbReference>
<accession>A0A1B2HVR0</accession>
<evidence type="ECO:0000313" key="6">
    <source>
        <dbReference type="Proteomes" id="UP000093053"/>
    </source>
</evidence>
<comment type="similarity">
    <text evidence="2">Belongs to the EspG family.</text>
</comment>
<dbReference type="KEGG" id="led:BBK82_43640"/>
<keyword evidence="4" id="KW-0143">Chaperone</keyword>
<keyword evidence="3" id="KW-0963">Cytoplasm</keyword>
<proteinExistence type="inferred from homology"/>
<dbReference type="STRING" id="1586287.BBK82_43640"/>
<name>A0A1B2HVR0_9PSEU</name>
<protein>
    <recommendedName>
        <fullName evidence="7">ESX secretion-associated protein EspG</fullName>
    </recommendedName>
</protein>
<evidence type="ECO:0008006" key="7">
    <source>
        <dbReference type="Google" id="ProtNLM"/>
    </source>
</evidence>
<dbReference type="InterPro" id="IPR025734">
    <property type="entry name" value="EspG"/>
</dbReference>
<evidence type="ECO:0000313" key="5">
    <source>
        <dbReference type="EMBL" id="ANZ41814.1"/>
    </source>
</evidence>
<sequence>MSGEIVCSFEELDVLGEALRLDVRQFPFSIPHFAVEAEERLRLGRRTQDDFVARGLIRDGHLHADFVNVLKVYTRGRISIAMRGELEKEQHLALAVIGDRACVLAVQQGETLRFAFARPESVVRRLVGLLPQLKAGPGTSVTVVADPVPVGGRRPQEDFSEFTFTSAVRADANAVKGDRAAAAEIFRRPRLGGGDFLVTVRDRNGRQNTPAVMSWLDTQAGRYAAVSSADSAGRLHATYIPADPGVLDRQLTRIVHSMS</sequence>
<evidence type="ECO:0000256" key="4">
    <source>
        <dbReference type="ARBA" id="ARBA00023186"/>
    </source>
</evidence>
<dbReference type="RefSeq" id="WP_065920149.1">
    <property type="nucleotide sequence ID" value="NZ_CP016793.1"/>
</dbReference>
<gene>
    <name evidence="5" type="ORF">BBK82_43640</name>
</gene>
<comment type="subcellular location">
    <subcellularLocation>
        <location evidence="1">Cytoplasm</location>
    </subcellularLocation>
</comment>
<evidence type="ECO:0000256" key="1">
    <source>
        <dbReference type="ARBA" id="ARBA00004496"/>
    </source>
</evidence>
<dbReference type="Pfam" id="PF14011">
    <property type="entry name" value="ESX-1_EspG"/>
    <property type="match status" value="1"/>
</dbReference>
<evidence type="ECO:0000256" key="3">
    <source>
        <dbReference type="ARBA" id="ARBA00022490"/>
    </source>
</evidence>
<evidence type="ECO:0000256" key="2">
    <source>
        <dbReference type="ARBA" id="ARBA00006411"/>
    </source>
</evidence>